<protein>
    <recommendedName>
        <fullName evidence="1">CARDB domain-containing protein</fullName>
    </recommendedName>
</protein>
<dbReference type="EMBL" id="UOGI01000297">
    <property type="protein sequence ID" value="VAX34346.1"/>
    <property type="molecule type" value="Genomic_DNA"/>
</dbReference>
<organism evidence="2">
    <name type="scientific">hydrothermal vent metagenome</name>
    <dbReference type="NCBI Taxonomy" id="652676"/>
    <lineage>
        <taxon>unclassified sequences</taxon>
        <taxon>metagenomes</taxon>
        <taxon>ecological metagenomes</taxon>
    </lineage>
</organism>
<dbReference type="InterPro" id="IPR013783">
    <property type="entry name" value="Ig-like_fold"/>
</dbReference>
<reference evidence="2" key="1">
    <citation type="submission" date="2018-06" db="EMBL/GenBank/DDBJ databases">
        <authorList>
            <person name="Zhirakovskaya E."/>
        </authorList>
    </citation>
    <scope>NUCLEOTIDE SEQUENCE</scope>
</reference>
<gene>
    <name evidence="2" type="ORF">MNBD_NITROSPIRAE03-495</name>
</gene>
<proteinExistence type="predicted"/>
<dbReference type="InterPro" id="IPR011635">
    <property type="entry name" value="CARDB"/>
</dbReference>
<accession>A0A3B1CUR0</accession>
<evidence type="ECO:0000259" key="1">
    <source>
        <dbReference type="Pfam" id="PF07705"/>
    </source>
</evidence>
<dbReference type="PROSITE" id="PS51257">
    <property type="entry name" value="PROKAR_LIPOPROTEIN"/>
    <property type="match status" value="1"/>
</dbReference>
<sequence length="306" mass="32546">MKRMKNLSFILILSAALLGCAPDLVVKDLGVTWNAANKKAKAEIANIGNKDAGKFMVYFNGDENPVSPNHRPQVAFNIPGLAKGASLTLIADFAPLAHPDNNNLANVYKITALVDPKGMVKESNENNNVKEFLLSPKMACIAFGPPPPAGTRYGSPVDNVPGDVVLVDPNGIKMSVHNFRWIGGDDTFNVARIEMPPILFGTGQTIGTNNINLEFDFSGIGFPVSKVELQYLDLGGLENFSVNGQPVPIYTGEFSAAPSPIAGVNVTVTSNPVPGGKTGTLVLTGAVQKLRIGGQEFWIDNVCAKE</sequence>
<dbReference type="AlphaFoldDB" id="A0A3B1CUR0"/>
<dbReference type="Pfam" id="PF07705">
    <property type="entry name" value="CARDB"/>
    <property type="match status" value="1"/>
</dbReference>
<evidence type="ECO:0000313" key="2">
    <source>
        <dbReference type="EMBL" id="VAX34346.1"/>
    </source>
</evidence>
<name>A0A3B1CUR0_9ZZZZ</name>
<dbReference type="Gene3D" id="2.60.40.10">
    <property type="entry name" value="Immunoglobulins"/>
    <property type="match status" value="1"/>
</dbReference>
<feature type="domain" description="CARDB" evidence="1">
    <location>
        <begin position="22"/>
        <end position="131"/>
    </location>
</feature>